<dbReference type="Gene3D" id="3.30.559.10">
    <property type="entry name" value="Chloramphenicol acetyltransferase-like domain"/>
    <property type="match status" value="1"/>
</dbReference>
<dbReference type="PROSITE" id="PS00455">
    <property type="entry name" value="AMP_BINDING"/>
    <property type="match status" value="2"/>
</dbReference>
<dbReference type="CDD" id="cd19535">
    <property type="entry name" value="Cyc_NRPS"/>
    <property type="match status" value="1"/>
</dbReference>
<reference evidence="8" key="1">
    <citation type="submission" date="2021-06" db="EMBL/GenBank/DDBJ databases">
        <title>Updating the genus Pseudomonas: Description of 43 new species and partition of the Pseudomonas putida group.</title>
        <authorList>
            <person name="Girard L."/>
            <person name="Lood C."/>
            <person name="Vandamme P."/>
            <person name="Rokni-Zadeh H."/>
            <person name="van Noort V."/>
            <person name="Hofte M."/>
            <person name="Lavigne R."/>
            <person name="De Mot R."/>
        </authorList>
    </citation>
    <scope>NUCLEOTIDE SEQUENCE</scope>
    <source>
        <strain evidence="8">CMR12a</strain>
    </source>
</reference>
<dbReference type="InterPro" id="IPR020806">
    <property type="entry name" value="PKS_PP-bd"/>
</dbReference>
<comment type="cofactor">
    <cofactor evidence="1">
        <name>pantetheine 4'-phosphate</name>
        <dbReference type="ChEBI" id="CHEBI:47942"/>
    </cofactor>
</comment>
<dbReference type="Gene3D" id="3.40.50.12780">
    <property type="entry name" value="N-terminal domain of ligase-like"/>
    <property type="match status" value="2"/>
</dbReference>
<dbReference type="Pfam" id="PF00501">
    <property type="entry name" value="AMP-binding"/>
    <property type="match status" value="2"/>
</dbReference>
<dbReference type="InterPro" id="IPR009081">
    <property type="entry name" value="PP-bd_ACP"/>
</dbReference>
<dbReference type="SUPFAM" id="SSF52777">
    <property type="entry name" value="CoA-dependent acyltransferases"/>
    <property type="match status" value="2"/>
</dbReference>
<keyword evidence="9" id="KW-1185">Reference proteome</keyword>
<dbReference type="InterPro" id="IPR057737">
    <property type="entry name" value="Condensation_MtbB-like"/>
</dbReference>
<dbReference type="Pfam" id="PF13193">
    <property type="entry name" value="AMP-binding_C"/>
    <property type="match status" value="1"/>
</dbReference>
<organism evidence="8 9">
    <name type="scientific">Pseudomonas sessilinigenes</name>
    <dbReference type="NCBI Taxonomy" id="658629"/>
    <lineage>
        <taxon>Bacteria</taxon>
        <taxon>Pseudomonadati</taxon>
        <taxon>Pseudomonadota</taxon>
        <taxon>Gammaproteobacteria</taxon>
        <taxon>Pseudomonadales</taxon>
        <taxon>Pseudomonadaceae</taxon>
        <taxon>Pseudomonas</taxon>
    </lineage>
</organism>
<feature type="region of interest" description="Disordered" evidence="6">
    <location>
        <begin position="1"/>
        <end position="59"/>
    </location>
</feature>
<dbReference type="SUPFAM" id="SSF56801">
    <property type="entry name" value="Acetyl-CoA synthetase-like"/>
    <property type="match status" value="2"/>
</dbReference>
<dbReference type="InterPro" id="IPR025110">
    <property type="entry name" value="AMP-bd_C"/>
</dbReference>
<dbReference type="InterPro" id="IPR036736">
    <property type="entry name" value="ACP-like_sf"/>
</dbReference>
<evidence type="ECO:0000259" key="7">
    <source>
        <dbReference type="PROSITE" id="PS50075"/>
    </source>
</evidence>
<dbReference type="SMART" id="SM00823">
    <property type="entry name" value="PKS_PP"/>
    <property type="match status" value="1"/>
</dbReference>
<dbReference type="Gene3D" id="3.30.300.30">
    <property type="match status" value="2"/>
</dbReference>
<evidence type="ECO:0000256" key="1">
    <source>
        <dbReference type="ARBA" id="ARBA00001957"/>
    </source>
</evidence>
<keyword evidence="3" id="KW-0596">Phosphopantetheine</keyword>
<dbReference type="NCBIfam" id="TIGR01733">
    <property type="entry name" value="AA-adenyl-dom"/>
    <property type="match status" value="1"/>
</dbReference>
<feature type="compositionally biased region" description="Basic and acidic residues" evidence="6">
    <location>
        <begin position="7"/>
        <end position="22"/>
    </location>
</feature>
<dbReference type="PROSITE" id="PS00012">
    <property type="entry name" value="PHOSPHOPANTETHEINE"/>
    <property type="match status" value="1"/>
</dbReference>
<dbReference type="PROSITE" id="PS50075">
    <property type="entry name" value="CARRIER"/>
    <property type="match status" value="2"/>
</dbReference>
<dbReference type="InterPro" id="IPR006162">
    <property type="entry name" value="Ppantetheine_attach_site"/>
</dbReference>
<dbReference type="Gene3D" id="3.30.559.30">
    <property type="entry name" value="Nonribosomal peptide synthetase, condensation domain"/>
    <property type="match status" value="1"/>
</dbReference>
<dbReference type="InterPro" id="IPR023213">
    <property type="entry name" value="CAT-like_dom_sf"/>
</dbReference>
<evidence type="ECO:0000256" key="3">
    <source>
        <dbReference type="ARBA" id="ARBA00022450"/>
    </source>
</evidence>
<feature type="domain" description="Carrier" evidence="7">
    <location>
        <begin position="1777"/>
        <end position="1852"/>
    </location>
</feature>
<dbReference type="EMBL" id="CP077074">
    <property type="protein sequence ID" value="QXH39342.1"/>
    <property type="molecule type" value="Genomic_DNA"/>
</dbReference>
<dbReference type="PANTHER" id="PTHR45527:SF10">
    <property type="entry name" value="PYOCHELIN SYNTHASE PCHF"/>
    <property type="match status" value="1"/>
</dbReference>
<sequence>MKSRTQQQRDNREGTNKMRDDMTSLPPEAPALPGNERSLWDAFASPAAGQPASDTREQEDLALPPGLAASMNDLTTVAAILGSLLSPEGRVVLGVHADGKSLQLGVDGTALNLAEDARAYIAQLRADAEAAQGEPAVRADIEISDGTHLPQAQSPVWLLVQEGRCQLSVRSDRMTPAMRLELLELVHFACARVLDPKALPAAALQPACPVPEETAPREFLVERIYRHVQSKPSAVAIVDDNSGRSLTYAELWDASEALVQHIRERVTSRRSSPRLALFLERGWQHLASIIAVQRMGGTCVLIDPAHPDERIRAFIEECTPHAVLTAGSTSERARDLVTYPQLDIDKVQVRPSHVDWEHGKWVETTNEACFIAGTSGSTGRPKAVCLSYRGMAATLDAIIEQAGLDEHSRGSWLSSPGYGMVEVDPLPVLCAGGTVCIPGPQVLQDVNLLARWLLEGDMNHTLAMTSIAEALWATGIRTGLRTMLIAGERCKQWPPTDLGYRVINVYGSAEAAVVSIEDLSAPRRTLLPSVGRAIPGAQMYVVDRHGQQLAARCVGELIITGETLSVGYVNPEDTKKAFRGNTLDTTSPLQYSTGDRARMAADGTVEIFGRTDSVVKIRGHRVDLTELEITALQVPGVVKAAANCLSNDLGATLALFLELAPDAVEVVAQVRKHLATRLHPAAQPGQIVTGALPLGRNGKVDYSALQVGPIERDANQTLFVPVTQADHAVRDCWLAWTLCEEATLESSFFDAGGDSLRALRMVGELACKHGIHVQMGAFLEEPVLANLVRLANASRDTQLPKFEHLPAQQQLLPFELNESQQALWIGRGSFYDYGGVGCQGYFEWEVEALDRERFTRAVGLLVERHPMLRMTIDASGRQSIGDVDGTQAVEFVDLSAMEADQIELEIDRVRERMANEEIGTTQWPLFQFRISRISAATSRVHLCIDMLIADAWSIFQVIIPDLIDLYLEDEPQLPVLQTSFHDYVAYRQLVLKSAQYQADREYWLDKINHLPAAPRLPQLEPGEFEGQSRFERHEGTLAVAAWERLQAKAQARNISPSGVVALALCEVLRCWSEEDRFTLNFPVSDRMPVSADIDQVVGDFTNTLLVPYETAAGDTLEARGQQLQGAIWQALDHRLFNGVEVLRELARVRRSGGAPLMPIVLTSLLGHPGRHDAARLGQEVYGVSQTPQVTLDVQLRESEGTLYFKWDYLTGVIRPEVVEAMFGAFCTLLQQLADDSEIWQRTWLDLRPGAQIEVRDAVNATQAPVPPVHLRDLLLARVAERAEEVAVIDTLGSYSWGEIGRAATRIAAMIQQAHTPGERFVGIVLPKGSGHYAAVYGCLLAGVGYVPVDIDLPSERIRSVLSQAGVTTVIAGADTQLPEQVQRLVLAEQDLRAWAQQHTDLALAPLAADYSPYVIFTSGSTGNPKGVEIPEVAVVNHVYDVVERFGLDASARHLATAALHFDMSVFDIFGPLLHGGSVVVPAQAAGPDPDAWLRLQRRHGVTFWACVPAIMDLLCSVAETARSFSAVESLANIVMAGDWIPMPLLPRARALYPQARLYSCGGPTETTNWSVLHEIDEQEGQLVRSVIYGAPMRNSAYHIIAGDWTDCPDWVPGEMLVESDISLACGYIGQPELTRKAFVQHPRSGRRMYRTGDLGRYLPNGEIEILGRIDNQIKLNGLRIELGEIESVAESCPGVSRACAVALPGPDGHPKQIALVYVGEPDLASAITQALTLRLPAYMVPKSVQPLTQLPLSKNGKVDVLALRELLRNDMKDSNSKTPQTILRTVIRVIASHLEEPVVLPEDNFFDLGGDSLSAMKIKIELESQLSIAVPLENLMLTETISEFASSLNAGSQP</sequence>
<dbReference type="InterPro" id="IPR045851">
    <property type="entry name" value="AMP-bd_C_sf"/>
</dbReference>
<evidence type="ECO:0000256" key="4">
    <source>
        <dbReference type="ARBA" id="ARBA00022553"/>
    </source>
</evidence>
<dbReference type="InterPro" id="IPR010071">
    <property type="entry name" value="AA_adenyl_dom"/>
</dbReference>
<accession>A0ABX8MKQ6</accession>
<comment type="pathway">
    <text evidence="2">Siderophore biosynthesis.</text>
</comment>
<dbReference type="PANTHER" id="PTHR45527">
    <property type="entry name" value="NONRIBOSOMAL PEPTIDE SYNTHETASE"/>
    <property type="match status" value="1"/>
</dbReference>
<keyword evidence="4" id="KW-0597">Phosphoprotein</keyword>
<dbReference type="SUPFAM" id="SSF47336">
    <property type="entry name" value="ACP-like"/>
    <property type="match status" value="2"/>
</dbReference>
<evidence type="ECO:0000256" key="2">
    <source>
        <dbReference type="ARBA" id="ARBA00004924"/>
    </source>
</evidence>
<dbReference type="InterPro" id="IPR001242">
    <property type="entry name" value="Condensation_dom"/>
</dbReference>
<dbReference type="InterPro" id="IPR000873">
    <property type="entry name" value="AMP-dep_synth/lig_dom"/>
</dbReference>
<feature type="domain" description="Carrier" evidence="7">
    <location>
        <begin position="720"/>
        <end position="795"/>
    </location>
</feature>
<evidence type="ECO:0000313" key="8">
    <source>
        <dbReference type="EMBL" id="QXH39342.1"/>
    </source>
</evidence>
<proteinExistence type="predicted"/>
<dbReference type="Gene3D" id="1.10.1200.10">
    <property type="entry name" value="ACP-like"/>
    <property type="match status" value="2"/>
</dbReference>
<evidence type="ECO:0000256" key="6">
    <source>
        <dbReference type="SAM" id="MobiDB-lite"/>
    </source>
</evidence>
<dbReference type="InterPro" id="IPR042099">
    <property type="entry name" value="ANL_N_sf"/>
</dbReference>
<dbReference type="Pfam" id="PF00550">
    <property type="entry name" value="PP-binding"/>
    <property type="match status" value="2"/>
</dbReference>
<dbReference type="Pfam" id="PF00668">
    <property type="entry name" value="Condensation"/>
    <property type="match status" value="1"/>
</dbReference>
<keyword evidence="5" id="KW-0436">Ligase</keyword>
<protein>
    <submittedName>
        <fullName evidence="8">Amino acid adenylation domain-containing protein</fullName>
    </submittedName>
</protein>
<evidence type="ECO:0000313" key="9">
    <source>
        <dbReference type="Proteomes" id="UP000693952"/>
    </source>
</evidence>
<evidence type="ECO:0000256" key="5">
    <source>
        <dbReference type="ARBA" id="ARBA00022598"/>
    </source>
</evidence>
<gene>
    <name evidence="8" type="ORF">KSS89_24395</name>
</gene>
<dbReference type="InterPro" id="IPR020845">
    <property type="entry name" value="AMP-binding_CS"/>
</dbReference>
<name>A0ABX8MKQ6_9PSED</name>
<dbReference type="Proteomes" id="UP000693952">
    <property type="component" value="Chromosome"/>
</dbReference>